<feature type="compositionally biased region" description="Acidic residues" evidence="8">
    <location>
        <begin position="174"/>
        <end position="186"/>
    </location>
</feature>
<dbReference type="InterPro" id="IPR001357">
    <property type="entry name" value="BRCT_dom"/>
</dbReference>
<dbReference type="CDD" id="cd09876">
    <property type="entry name" value="PIN_Nob1-like"/>
    <property type="match status" value="1"/>
</dbReference>
<evidence type="ECO:0000256" key="8">
    <source>
        <dbReference type="SAM" id="MobiDB-lite"/>
    </source>
</evidence>
<feature type="region of interest" description="Disordered" evidence="8">
    <location>
        <begin position="1749"/>
        <end position="1782"/>
    </location>
</feature>
<feature type="compositionally biased region" description="Polar residues" evidence="8">
    <location>
        <begin position="1461"/>
        <end position="1472"/>
    </location>
</feature>
<dbReference type="Pfam" id="PF17146">
    <property type="entry name" value="PIN_6"/>
    <property type="match status" value="1"/>
</dbReference>
<dbReference type="PANTHER" id="PTHR21227:SF0">
    <property type="entry name" value="TRNA-SPLICING ENDONUCLEASE SUBUNIT SEN2"/>
    <property type="match status" value="1"/>
</dbReference>
<feature type="compositionally biased region" description="Polar residues" evidence="8">
    <location>
        <begin position="1383"/>
        <end position="1393"/>
    </location>
</feature>
<dbReference type="GO" id="GO:0003676">
    <property type="term" value="F:nucleic acid binding"/>
    <property type="evidence" value="ECO:0007669"/>
    <property type="project" value="InterPro"/>
</dbReference>
<feature type="region of interest" description="Disordered" evidence="8">
    <location>
        <begin position="1215"/>
        <end position="1425"/>
    </location>
</feature>
<dbReference type="EC" id="4.6.1.16" evidence="3"/>
<dbReference type="GO" id="GO:0000379">
    <property type="term" value="P:tRNA-type intron splice site recognition and cleavage"/>
    <property type="evidence" value="ECO:0007669"/>
    <property type="project" value="TreeGrafter"/>
</dbReference>
<keyword evidence="11" id="KW-1185">Reference proteome</keyword>
<dbReference type="GO" id="GO:0000213">
    <property type="term" value="F:tRNA-intron lyase activity"/>
    <property type="evidence" value="ECO:0007669"/>
    <property type="project" value="UniProtKB-EC"/>
</dbReference>
<organism evidence="10 11">
    <name type="scientific">Aspergillus arachidicola</name>
    <dbReference type="NCBI Taxonomy" id="656916"/>
    <lineage>
        <taxon>Eukaryota</taxon>
        <taxon>Fungi</taxon>
        <taxon>Dikarya</taxon>
        <taxon>Ascomycota</taxon>
        <taxon>Pezizomycotina</taxon>
        <taxon>Eurotiomycetes</taxon>
        <taxon>Eurotiomycetidae</taxon>
        <taxon>Eurotiales</taxon>
        <taxon>Aspergillaceae</taxon>
        <taxon>Aspergillus</taxon>
        <taxon>Aspergillus subgen. Circumdati</taxon>
    </lineage>
</organism>
<dbReference type="PANTHER" id="PTHR21227">
    <property type="entry name" value="TRNA-SPLICING ENDONUCLEASE SUBUNIT SEN2"/>
    <property type="match status" value="1"/>
</dbReference>
<feature type="compositionally biased region" description="Polar residues" evidence="8">
    <location>
        <begin position="961"/>
        <end position="971"/>
    </location>
</feature>
<dbReference type="GO" id="GO:0016787">
    <property type="term" value="F:hydrolase activity"/>
    <property type="evidence" value="ECO:0007669"/>
    <property type="project" value="UniProtKB-KW"/>
</dbReference>
<feature type="compositionally biased region" description="Basic and acidic residues" evidence="8">
    <location>
        <begin position="1215"/>
        <end position="1225"/>
    </location>
</feature>
<protein>
    <recommendedName>
        <fullName evidence="3">tRNA-intron lyase</fullName>
        <ecNumber evidence="3">4.6.1.16</ecNumber>
    </recommendedName>
</protein>
<sequence length="2283" mass="252066">MADMTSPPKPVHSIVLDAGPILKNTPPLSTLLAQCEELLITPSVVSEIRDPDARLRVETMYLPFLKQRTPTPRSVSVLSEFAKKTGDRAVLSRTDIEVLALAYEVECERNGGRKKPETADESGQIEEKVESPEVDAVAEDLKNTALEKPDEKSQDGVTAAEEAKAAEQSTPQEPQEEDDETADSDGGEWITPSNLKKKQARDEGTSASATPEPKVMQVATMTTDFACQNVLLQMNLNLLSTTTLQRIRHLKSFIKRCHACFFTTKDMNKQFCPRCGKDTLTRVSCTTDANGQFKMHLKKNMQWNNRGNVFSIPKPTHGSSNGKWKGGGGKGGWGTELVLAEDQKEYVRATAEESRRLRKERDLMDEDYLPGILTGERNKHGGRIKVGAVMASQPTASEAAAAVVKSESTNNNASQGRPGRFSRPNYRQIHRFPLPLSVHPLPPLIPHNPLSIVSVLLSYLTYLIAPPHDEVYSAYFDSETSSVHVTDAKAIRALWEMGFFGKGSLSRSEPSWLEREKKRRGLLGGVTSEEVTRQRRTERRELKLERARMEKLAIEQRLMAEAAAREAGDTSIDQSALPPSADGVTSSIPPATEKFSLRKAREAKLSESQRSVAQTEGADTPDAPDISPSNGSKTVRFSSVVQAKEFVSDSSVVRAPDSAVGEHGTEDEPSLKNEEHLQLSNEEAFFLVYGLGALQIVDGKQNAILSPPSLLSRFCQHSYYPPRDLSSNLEPDDPFMISYIVYHHFRSLGWVVRSGVKFGVDYLLYNRGPVFSHAEFAVVVIPSFEHPYWSETEERKAHCARKQARSWWWLHCVNRVQAQVKKSLVVCYVEVPPPLFGEANVPSEDIGALLARIMETQDDSIDIPLLQRVALGREPAQSQSLIPGSDLLKIIPHHNVLEEHYSQISNGCQLSTGQEVSQKFPSSRPESPIQEQNARRLTNAARLPFEQRRQDPAAGLHPSKKMSSADTVPSDTQVISQSVYDDLIRQNQEAADNGSDNNLADNATLRTLHEGDIGHVDLLAGFDGPNTDATNGDDNEDQSSFKLGESSPMHYQPNLFPESQRFVSKTPATAVKTGCVDGLATVTPTASRNPLATELESSGGIMALSQVFKATQAPSSPIVRGQQSDPMSDRPSPILPIQNRSLVTALSSPSNNIAATFPRDSSEPHLNYITMQESQAQRDIILRERMTRSADYIYSGDQSDGEFDKEPSFVERIRRQRNIDEETREQLAGLSAPSRQAGHKNSDEMSKSPSRIEHQGNAAAGATSEEETEQEDELCQRMCRSQDPNPSTEEDKENHNDPSTPLAAATSAHDRLSQALALDGAPSPSCRGSLRDAAEFHLPHGAADEQPDGPSNSSQVYIVKDSQRSPGPQDEVNQGRNTAEMWNENQTQPSGSHICTKHSPKKLVSPAKQLRIQSTPPSASQRSRVSFQLDDDRIVARSRSNSVNAHRSHEHPPRNSIVQEASVMQSSNSTVHESIELGDKAPASDNKEKSSSMPSRVAETPVQRPKTFANVVPTTAIPETSPNRFFTQSWANDVNNESMDQEDDDLPPLYSSTHERGYHSQPVDSNSSSPVKSVYNSKILSSPSGRQRRALTEIAADASPQIGTGNFDVDINILSADDREFRSAVALSPVPPRKRRRGNDGQNVFASDPVLPITPRAATYFAPLKEDETMPTRDPKPEQSVTKPKEAFEKRSRPSRRAETVWDVDDSPHYHFSRKERARLFGLPRILEQKVKEAHQSEESIDAQLVADQNCSEATSPPTEQHVEASRDEPSEDLIKNSTARGGSVTDRDVEIALNQVLAAWSGTKRAFYPATCFGRPLGTSQSRYLVKFEDSAPVEVPIGAVKRLELRVGDAVKVDMPNVPKVTHIIRGFEDKLSMEDIENEASNGIIRMTDVYGHSTVVLGQKQRKSLTREGLAVPENSVKVPISRIYLDTILWNQLKDRTYSYSSVHAQSENRLQTPSDRHTTPASPSTRLSRSIRYSNGIFAGMVFAVSYGENDEAKTRITRMILDNDGRILHDGFNELFDLPSSRPVVTPSKSPTPATNNNNNNNNNQFRLTGGAEDVGFACLIADKHSRRPKYMQALALNLPCLSDRWIEDCVAQRQVIDWEMYLLPAGESSYLHGATKSRLLHPYPAMQARLPETIAARPNLLHGQSVLVVMGRGKADEERRKAYLFLTYALGASKVERVPDVKSARAVLDQGATGTGCEWDWIYVDNDEKASAIATILGASVPGSQKAYSTQRSRKRKRDGLTESISGSDLGLSTNVRIVGNEFVCQSLILGRLID</sequence>
<evidence type="ECO:0000256" key="7">
    <source>
        <dbReference type="ARBA" id="ARBA00034031"/>
    </source>
</evidence>
<reference evidence="10 11" key="1">
    <citation type="submission" date="2017-05" db="EMBL/GenBank/DDBJ databases">
        <title>Genome sequence for an aflatoxigenic pathogen of Argentinian peanut, Aspergillus arachidicola.</title>
        <authorList>
            <person name="Moore G."/>
            <person name="Beltz S.B."/>
            <person name="Mack B.M."/>
        </authorList>
    </citation>
    <scope>NUCLEOTIDE SEQUENCE [LARGE SCALE GENOMIC DNA]</scope>
    <source>
        <strain evidence="10 11">CBS 117610</strain>
    </source>
</reference>
<keyword evidence="4" id="KW-0540">Nuclease</keyword>
<feature type="region of interest" description="Disordered" evidence="8">
    <location>
        <begin position="1663"/>
        <end position="1697"/>
    </location>
</feature>
<feature type="region of interest" description="Disordered" evidence="8">
    <location>
        <begin position="1536"/>
        <end position="1572"/>
    </location>
</feature>
<feature type="compositionally biased region" description="Polar residues" evidence="8">
    <location>
        <begin position="1562"/>
        <end position="1572"/>
    </location>
</feature>
<accession>A0A2G7FKU9</accession>
<dbReference type="Proteomes" id="UP000231358">
    <property type="component" value="Unassembled WGS sequence"/>
</dbReference>
<dbReference type="CDD" id="cd17745">
    <property type="entry name" value="BRCT_p53bp1_rpt1"/>
    <property type="match status" value="1"/>
</dbReference>
<dbReference type="SMART" id="SM00292">
    <property type="entry name" value="BRCT"/>
    <property type="match status" value="2"/>
</dbReference>
<dbReference type="InterPro" id="IPR013914">
    <property type="entry name" value="Rad9_Rad53-bd_dom_fun"/>
</dbReference>
<feature type="compositionally biased region" description="Basic and acidic residues" evidence="8">
    <location>
        <begin position="1329"/>
        <end position="1338"/>
    </location>
</feature>
<feature type="region of interest" description="Disordered" evidence="8">
    <location>
        <begin position="2028"/>
        <end position="2053"/>
    </location>
</feature>
<dbReference type="FunFam" id="2.30.30.140:FF:000141">
    <property type="entry name" value="DNA damage repair protein (Rad9)"/>
    <property type="match status" value="1"/>
</dbReference>
<dbReference type="GO" id="GO:0000214">
    <property type="term" value="C:tRNA-intron endonuclease complex"/>
    <property type="evidence" value="ECO:0007669"/>
    <property type="project" value="TreeGrafter"/>
</dbReference>
<evidence type="ECO:0000256" key="4">
    <source>
        <dbReference type="ARBA" id="ARBA00022722"/>
    </source>
</evidence>
<feature type="region of interest" description="Disordered" evidence="8">
    <location>
        <begin position="109"/>
        <end position="214"/>
    </location>
</feature>
<dbReference type="InterPro" id="IPR036167">
    <property type="entry name" value="tRNA_intron_Endo_cat-like_sf"/>
</dbReference>
<gene>
    <name evidence="10" type="ORF">AARAC_002865</name>
</gene>
<dbReference type="Gene3D" id="3.40.1350.10">
    <property type="match status" value="1"/>
</dbReference>
<dbReference type="FunFam" id="3.40.1350.10:FF:000007">
    <property type="entry name" value="tRNA-splicing endonuclease subunit Sen2"/>
    <property type="match status" value="1"/>
</dbReference>
<evidence type="ECO:0000256" key="3">
    <source>
        <dbReference type="ARBA" id="ARBA00012573"/>
    </source>
</evidence>
<dbReference type="InterPro" id="IPR033411">
    <property type="entry name" value="Ribonuclease_PIN"/>
</dbReference>
<dbReference type="PROSITE" id="PS50172">
    <property type="entry name" value="BRCT"/>
    <property type="match status" value="1"/>
</dbReference>
<feature type="compositionally biased region" description="Basic and acidic residues" evidence="8">
    <location>
        <begin position="109"/>
        <end position="118"/>
    </location>
</feature>
<dbReference type="SUPFAM" id="SSF52113">
    <property type="entry name" value="BRCT domain"/>
    <property type="match status" value="1"/>
</dbReference>
<evidence type="ECO:0000313" key="10">
    <source>
        <dbReference type="EMBL" id="PIG81257.1"/>
    </source>
</evidence>
<feature type="region of interest" description="Disordered" evidence="8">
    <location>
        <begin position="912"/>
        <end position="933"/>
    </location>
</feature>
<name>A0A2G7FKU9_9EURO</name>
<feature type="compositionally biased region" description="Acidic residues" evidence="8">
    <location>
        <begin position="1264"/>
        <end position="1273"/>
    </location>
</feature>
<evidence type="ECO:0000259" key="9">
    <source>
        <dbReference type="PROSITE" id="PS50172"/>
    </source>
</evidence>
<proteinExistence type="inferred from homology"/>
<dbReference type="Pfam" id="PF08605">
    <property type="entry name" value="Rad9_Rad53_bind"/>
    <property type="match status" value="1"/>
</dbReference>
<feature type="region of interest" description="Disordered" evidence="8">
    <location>
        <begin position="950"/>
        <end position="971"/>
    </location>
</feature>
<dbReference type="GO" id="GO:0046872">
    <property type="term" value="F:metal ion binding"/>
    <property type="evidence" value="ECO:0007669"/>
    <property type="project" value="UniProtKB-KW"/>
</dbReference>
<dbReference type="SUPFAM" id="SSF144206">
    <property type="entry name" value="NOB1 zinc finger-like"/>
    <property type="match status" value="1"/>
</dbReference>
<dbReference type="GO" id="GO:0005737">
    <property type="term" value="C:cytoplasm"/>
    <property type="evidence" value="ECO:0007669"/>
    <property type="project" value="UniProtKB-ARBA"/>
</dbReference>
<dbReference type="InterPro" id="IPR011856">
    <property type="entry name" value="tRNA_endonuc-like_dom_sf"/>
</dbReference>
<dbReference type="InterPro" id="IPR006677">
    <property type="entry name" value="tRNA_intron_Endonuc_cat-like"/>
</dbReference>
<dbReference type="Pfam" id="PF08772">
    <property type="entry name" value="Zn_ribbon_NOB1"/>
    <property type="match status" value="1"/>
</dbReference>
<feature type="domain" description="BRCT" evidence="9">
    <location>
        <begin position="1979"/>
        <end position="2111"/>
    </location>
</feature>
<dbReference type="InterPro" id="IPR036420">
    <property type="entry name" value="BRCT_dom_sf"/>
</dbReference>
<comment type="similarity">
    <text evidence="2">Belongs to the tRNA-intron endonuclease family.</text>
</comment>
<dbReference type="InterPro" id="IPR036283">
    <property type="entry name" value="NOB1_Zf-like_sf"/>
</dbReference>
<dbReference type="Gene3D" id="3.40.50.10190">
    <property type="entry name" value="BRCT domain"/>
    <property type="match status" value="1"/>
</dbReference>
<feature type="region of interest" description="Disordered" evidence="8">
    <location>
        <begin position="565"/>
        <end position="634"/>
    </location>
</feature>
<dbReference type="SUPFAM" id="SSF53032">
    <property type="entry name" value="tRNA-intron endonuclease catalytic domain-like"/>
    <property type="match status" value="1"/>
</dbReference>
<dbReference type="FunFam" id="3.40.50.10190:FF:000083">
    <property type="entry name" value="DNA damage repair protein (Rad9)"/>
    <property type="match status" value="1"/>
</dbReference>
<evidence type="ECO:0000256" key="6">
    <source>
        <dbReference type="ARBA" id="ARBA00022801"/>
    </source>
</evidence>
<keyword evidence="5" id="KW-0479">Metal-binding</keyword>
<feature type="region of interest" description="Disordered" evidence="8">
    <location>
        <begin position="1950"/>
        <end position="1973"/>
    </location>
</feature>
<dbReference type="EMBL" id="NEXV01000569">
    <property type="protein sequence ID" value="PIG81257.1"/>
    <property type="molecule type" value="Genomic_DNA"/>
</dbReference>
<keyword evidence="6" id="KW-0378">Hydrolase</keyword>
<feature type="compositionally biased region" description="Polar residues" evidence="8">
    <location>
        <begin position="1749"/>
        <end position="1759"/>
    </location>
</feature>
<feature type="region of interest" description="Disordered" evidence="8">
    <location>
        <begin position="1461"/>
        <end position="1506"/>
    </location>
</feature>
<evidence type="ECO:0000256" key="5">
    <source>
        <dbReference type="ARBA" id="ARBA00022723"/>
    </source>
</evidence>
<evidence type="ECO:0000313" key="11">
    <source>
        <dbReference type="Proteomes" id="UP000231358"/>
    </source>
</evidence>
<dbReference type="Pfam" id="PF01974">
    <property type="entry name" value="tRNA_int_endo"/>
    <property type="match status" value="1"/>
</dbReference>
<feature type="compositionally biased region" description="Basic and acidic residues" evidence="8">
    <location>
        <begin position="1240"/>
        <end position="1254"/>
    </location>
</feature>
<dbReference type="FunFam" id="3.40.50.1010:FF:000020">
    <property type="entry name" value="20S-pre-rRNA D-site endonuclease NOB1"/>
    <property type="match status" value="1"/>
</dbReference>
<comment type="similarity">
    <text evidence="1">Belongs to the NOB1 family.</text>
</comment>
<comment type="catalytic activity">
    <reaction evidence="7">
        <text>pretRNA = a 3'-half-tRNA molecule with a 5'-OH end + a 5'-half-tRNA molecule with a 2',3'-cyclic phosphate end + an intron with a 2',3'-cyclic phosphate and a 5'-hydroxyl terminus.</text>
        <dbReference type="EC" id="4.6.1.16"/>
    </reaction>
</comment>
<evidence type="ECO:0000256" key="2">
    <source>
        <dbReference type="ARBA" id="ARBA00008078"/>
    </source>
</evidence>
<dbReference type="GO" id="GO:0031981">
    <property type="term" value="C:nuclear lumen"/>
    <property type="evidence" value="ECO:0007669"/>
    <property type="project" value="UniProtKB-ARBA"/>
</dbReference>
<evidence type="ECO:0000256" key="1">
    <source>
        <dbReference type="ARBA" id="ARBA00005858"/>
    </source>
</evidence>
<feature type="compositionally biased region" description="Basic and acidic residues" evidence="8">
    <location>
        <begin position="1664"/>
        <end position="1697"/>
    </location>
</feature>
<feature type="compositionally biased region" description="Basic and acidic residues" evidence="8">
    <location>
        <begin position="1761"/>
        <end position="1775"/>
    </location>
</feature>
<dbReference type="InterPro" id="IPR014881">
    <property type="entry name" value="NOB1_Zn-bd"/>
</dbReference>
<feature type="compositionally biased region" description="Polar residues" evidence="8">
    <location>
        <begin position="1411"/>
        <end position="1425"/>
    </location>
</feature>
<dbReference type="Gene3D" id="3.40.50.1010">
    <property type="entry name" value="5'-nuclease"/>
    <property type="match status" value="1"/>
</dbReference>
<dbReference type="Gene3D" id="2.30.30.140">
    <property type="match status" value="1"/>
</dbReference>
<dbReference type="STRING" id="656916.A0A2G7FKU9"/>
<feature type="compositionally biased region" description="Basic and acidic residues" evidence="8">
    <location>
        <begin position="139"/>
        <end position="154"/>
    </location>
</feature>
<dbReference type="InterPro" id="IPR006676">
    <property type="entry name" value="tRNA_splic"/>
</dbReference>
<dbReference type="InterPro" id="IPR047249">
    <property type="entry name" value="BRCT_p53bp1-like_rpt1"/>
</dbReference>
<comment type="caution">
    <text evidence="10">The sequence shown here is derived from an EMBL/GenBank/DDBJ whole genome shotgun (WGS) entry which is preliminary data.</text>
</comment>
<dbReference type="Gene3D" id="6.20.210.10">
    <property type="entry name" value="Nin one binding (NOB1), Zn-ribbon-like"/>
    <property type="match status" value="1"/>
</dbReference>
<dbReference type="GO" id="GO:0006364">
    <property type="term" value="P:rRNA processing"/>
    <property type="evidence" value="ECO:0007669"/>
    <property type="project" value="UniProtKB-ARBA"/>
</dbReference>
<feature type="compositionally biased region" description="Basic and acidic residues" evidence="8">
    <location>
        <begin position="595"/>
        <end position="607"/>
    </location>
</feature>
<dbReference type="CDD" id="cd22363">
    <property type="entry name" value="tRNA-intron_lyase_C"/>
    <property type="match status" value="1"/>
</dbReference>